<proteinExistence type="predicted"/>
<evidence type="ECO:0000313" key="2">
    <source>
        <dbReference type="EMBL" id="CAA7391563.1"/>
    </source>
</evidence>
<dbReference type="AlphaFoldDB" id="A0A7I8IGB3"/>
<reference evidence="1" key="1">
    <citation type="submission" date="2019-12" db="EMBL/GenBank/DDBJ databases">
        <authorList>
            <person name="Scholz U."/>
            <person name="Mascher M."/>
            <person name="Fiebig A."/>
        </authorList>
    </citation>
    <scope>NUCLEOTIDE SEQUENCE</scope>
</reference>
<keyword evidence="3" id="KW-1185">Reference proteome</keyword>
<evidence type="ECO:0000313" key="3">
    <source>
        <dbReference type="Proteomes" id="UP000663760"/>
    </source>
</evidence>
<protein>
    <submittedName>
        <fullName evidence="1">Uncharacterized protein</fullName>
    </submittedName>
</protein>
<dbReference type="EMBL" id="LR746265">
    <property type="protein sequence ID" value="CAA7391563.1"/>
    <property type="molecule type" value="Genomic_DNA"/>
</dbReference>
<sequence>MSFPGSPLEILKSYGIRTISSTLRRLVSCNSSISSSKMRIGKRLGMMILLISW</sequence>
<dbReference type="Proteomes" id="UP000663760">
    <property type="component" value="Chromosome 2"/>
</dbReference>
<gene>
    <name evidence="1" type="ORF">SI7747_02002653</name>
    <name evidence="2" type="ORF">SI8410_02002841</name>
</gene>
<accession>A0A7I8IGB3</accession>
<name>A0A7I8IGB3_SPIIN</name>
<dbReference type="EMBL" id="LR743589">
    <property type="protein sequence ID" value="CAA2616434.1"/>
    <property type="molecule type" value="Genomic_DNA"/>
</dbReference>
<organism evidence="1">
    <name type="scientific">Spirodela intermedia</name>
    <name type="common">Intermediate duckweed</name>
    <dbReference type="NCBI Taxonomy" id="51605"/>
    <lineage>
        <taxon>Eukaryota</taxon>
        <taxon>Viridiplantae</taxon>
        <taxon>Streptophyta</taxon>
        <taxon>Embryophyta</taxon>
        <taxon>Tracheophyta</taxon>
        <taxon>Spermatophyta</taxon>
        <taxon>Magnoliopsida</taxon>
        <taxon>Liliopsida</taxon>
        <taxon>Araceae</taxon>
        <taxon>Lemnoideae</taxon>
        <taxon>Spirodela</taxon>
    </lineage>
</organism>
<evidence type="ECO:0000313" key="1">
    <source>
        <dbReference type="EMBL" id="CAA2616434.1"/>
    </source>
</evidence>